<dbReference type="EMBL" id="BARW01022929">
    <property type="protein sequence ID" value="GAI89959.1"/>
    <property type="molecule type" value="Genomic_DNA"/>
</dbReference>
<dbReference type="PANTHER" id="PTHR30595">
    <property type="entry name" value="GLPR-RELATED TRANSCRIPTIONAL REPRESSOR"/>
    <property type="match status" value="1"/>
</dbReference>
<sequence length="262" mass="30323">MSKDEYERIILEKHKDKLYFDSQICKEAILGDMDKEKIRWFLKEGKRQGRVNISIDAPIDEILMKLRLLKNSKLTNSAILLFGKNVEQFFIQSEIKCILLSTSTFTKPYASYQTYLGNLFEQTEKATNFILENIRKPLWLESGKISASSSYEVPEEAIREAIVNAIVHRDYASPSKIQIRVFPDRIEIWNPGRLPSQLRIEDLKKPHPSVPYNPLIFRQFYRVGFVEDVGGGTTDIIEWCKKAGLSEPEFEQEMGLPKAKTK</sequence>
<dbReference type="PANTHER" id="PTHR30595:SF6">
    <property type="entry name" value="SCHLAFEN ALBA-2 DOMAIN-CONTAINING PROTEIN"/>
    <property type="match status" value="1"/>
</dbReference>
<evidence type="ECO:0000313" key="1">
    <source>
        <dbReference type="EMBL" id="GAI89959.1"/>
    </source>
</evidence>
<dbReference type="Gene3D" id="3.30.565.60">
    <property type="match status" value="1"/>
</dbReference>
<organism evidence="1">
    <name type="scientific">marine sediment metagenome</name>
    <dbReference type="NCBI Taxonomy" id="412755"/>
    <lineage>
        <taxon>unclassified sequences</taxon>
        <taxon>metagenomes</taxon>
        <taxon>ecological metagenomes</taxon>
    </lineage>
</organism>
<dbReference type="AlphaFoldDB" id="X1UCB3"/>
<accession>X1UCB3</accession>
<gene>
    <name evidence="1" type="ORF">S12H4_38145</name>
</gene>
<proteinExistence type="predicted"/>
<name>X1UCB3_9ZZZZ</name>
<dbReference type="Pfam" id="PF13749">
    <property type="entry name" value="HATPase_c_4"/>
    <property type="match status" value="1"/>
</dbReference>
<dbReference type="InterPro" id="IPR038475">
    <property type="entry name" value="RecG_C_sf"/>
</dbReference>
<reference evidence="1" key="1">
    <citation type="journal article" date="2014" name="Front. Microbiol.">
        <title>High frequency of phylogenetically diverse reductive dehalogenase-homologous genes in deep subseafloor sedimentary metagenomes.</title>
        <authorList>
            <person name="Kawai M."/>
            <person name="Futagami T."/>
            <person name="Toyoda A."/>
            <person name="Takaki Y."/>
            <person name="Nishi S."/>
            <person name="Hori S."/>
            <person name="Arai W."/>
            <person name="Tsubouchi T."/>
            <person name="Morono Y."/>
            <person name="Uchiyama I."/>
            <person name="Ito T."/>
            <person name="Fujiyama A."/>
            <person name="Inagaki F."/>
            <person name="Takami H."/>
        </authorList>
    </citation>
    <scope>NUCLEOTIDE SEQUENCE</scope>
    <source>
        <strain evidence="1">Expedition CK06-06</strain>
    </source>
</reference>
<comment type="caution">
    <text evidence="1">The sequence shown here is derived from an EMBL/GenBank/DDBJ whole genome shotgun (WGS) entry which is preliminary data.</text>
</comment>
<protein>
    <submittedName>
        <fullName evidence="1">Uncharacterized protein</fullName>
    </submittedName>
</protein>